<organism evidence="3 4">
    <name type="scientific">Corchorus olitorius</name>
    <dbReference type="NCBI Taxonomy" id="93759"/>
    <lineage>
        <taxon>Eukaryota</taxon>
        <taxon>Viridiplantae</taxon>
        <taxon>Streptophyta</taxon>
        <taxon>Embryophyta</taxon>
        <taxon>Tracheophyta</taxon>
        <taxon>Spermatophyta</taxon>
        <taxon>Magnoliopsida</taxon>
        <taxon>eudicotyledons</taxon>
        <taxon>Gunneridae</taxon>
        <taxon>Pentapetalae</taxon>
        <taxon>rosids</taxon>
        <taxon>malvids</taxon>
        <taxon>Malvales</taxon>
        <taxon>Malvaceae</taxon>
        <taxon>Grewioideae</taxon>
        <taxon>Apeibeae</taxon>
        <taxon>Corchorus</taxon>
    </lineage>
</organism>
<dbReference type="AlphaFoldDB" id="A0A1R3IW28"/>
<name>A0A1R3IW28_9ROSI</name>
<comment type="caution">
    <text evidence="3">The sequence shown here is derived from an EMBL/GenBank/DDBJ whole genome shotgun (WGS) entry which is preliminary data.</text>
</comment>
<accession>A0A1R3IW28</accession>
<dbReference type="InterPro" id="IPR056647">
    <property type="entry name" value="DUF7745"/>
</dbReference>
<keyword evidence="1" id="KW-0732">Signal</keyword>
<sequence>MVAMALAIYGTIIFPKVLGHIEAVVIDYVEQVIQQIDPAPGIVVETLRSLNFCRRKGNGRFIGCAQLFEWPAKRTRQQWVARLRKLCSEEVVWVAPWMPFTDVLYKCGNKPWFIPITHWLDQLEFTYGKSGTSTEIKDIMEAWKNTFRSSGGMHSFNKVTRGYMEWHEKRVKDIVIPPCDSLDVPWGSEPQDVVLELKFANDGRTGCTNPTIEAVTRRNKTFTGRDEAGTRCYKGTVKCCNGYAAAVIWGESSHSGTRTENCSYI</sequence>
<proteinExistence type="predicted"/>
<keyword evidence="4" id="KW-1185">Reference proteome</keyword>
<feature type="signal peptide" evidence="1">
    <location>
        <begin position="1"/>
        <end position="19"/>
    </location>
</feature>
<dbReference type="Proteomes" id="UP000187203">
    <property type="component" value="Unassembled WGS sequence"/>
</dbReference>
<dbReference type="Pfam" id="PF24924">
    <property type="entry name" value="DUF7745"/>
    <property type="match status" value="1"/>
</dbReference>
<dbReference type="EMBL" id="AWUE01017513">
    <property type="protein sequence ID" value="OMO86787.1"/>
    <property type="molecule type" value="Genomic_DNA"/>
</dbReference>
<evidence type="ECO:0000313" key="3">
    <source>
        <dbReference type="EMBL" id="OMO86787.1"/>
    </source>
</evidence>
<feature type="domain" description="DUF7745" evidence="2">
    <location>
        <begin position="4"/>
        <end position="111"/>
    </location>
</feature>
<protein>
    <recommendedName>
        <fullName evidence="2">DUF7745 domain-containing protein</fullName>
    </recommendedName>
</protein>
<evidence type="ECO:0000259" key="2">
    <source>
        <dbReference type="Pfam" id="PF24924"/>
    </source>
</evidence>
<feature type="chain" id="PRO_5012481188" description="DUF7745 domain-containing protein" evidence="1">
    <location>
        <begin position="20"/>
        <end position="265"/>
    </location>
</feature>
<dbReference type="OrthoDB" id="1002396at2759"/>
<evidence type="ECO:0000256" key="1">
    <source>
        <dbReference type="SAM" id="SignalP"/>
    </source>
</evidence>
<gene>
    <name evidence="3" type="ORF">COLO4_20929</name>
</gene>
<dbReference type="PANTHER" id="PTHR48200">
    <property type="entry name" value="PROTEIN, PUTATIVE-RELATED"/>
    <property type="match status" value="1"/>
</dbReference>
<dbReference type="PANTHER" id="PTHR48200:SF1">
    <property type="entry name" value="AMINOTRANSFERASE-LIKE PLANT MOBILE DOMAIN-CONTAINING PROTEIN"/>
    <property type="match status" value="1"/>
</dbReference>
<reference evidence="4" key="1">
    <citation type="submission" date="2013-09" db="EMBL/GenBank/DDBJ databases">
        <title>Corchorus olitorius genome sequencing.</title>
        <authorList>
            <person name="Alam M."/>
            <person name="Haque M.S."/>
            <person name="Islam M.S."/>
            <person name="Emdad E.M."/>
            <person name="Islam M.M."/>
            <person name="Ahmed B."/>
            <person name="Halim A."/>
            <person name="Hossen Q.M.M."/>
            <person name="Hossain M.Z."/>
            <person name="Ahmed R."/>
            <person name="Khan M.M."/>
            <person name="Islam R."/>
            <person name="Rashid M.M."/>
            <person name="Khan S.A."/>
            <person name="Rahman M.S."/>
            <person name="Alam M."/>
            <person name="Yahiya A.S."/>
            <person name="Khan M.S."/>
            <person name="Azam M.S."/>
            <person name="Haque T."/>
            <person name="Lashkar M.Z.H."/>
            <person name="Akhand A.I."/>
            <person name="Morshed G."/>
            <person name="Roy S."/>
            <person name="Uddin K.S."/>
            <person name="Rabeya T."/>
            <person name="Hossain A.S."/>
            <person name="Chowdhury A."/>
            <person name="Snigdha A.R."/>
            <person name="Mortoza M.S."/>
            <person name="Matin S.A."/>
            <person name="Hoque S.M.E."/>
            <person name="Islam M.K."/>
            <person name="Roy D.K."/>
            <person name="Haider R."/>
            <person name="Moosa M.M."/>
            <person name="Elias S.M."/>
            <person name="Hasan A.M."/>
            <person name="Jahan S."/>
            <person name="Shafiuddin M."/>
            <person name="Mahmood N."/>
            <person name="Shommy N.S."/>
        </authorList>
    </citation>
    <scope>NUCLEOTIDE SEQUENCE [LARGE SCALE GENOMIC DNA]</scope>
    <source>
        <strain evidence="4">cv. O-4</strain>
    </source>
</reference>
<evidence type="ECO:0000313" key="4">
    <source>
        <dbReference type="Proteomes" id="UP000187203"/>
    </source>
</evidence>